<sequence>MSANHYLSIVDDLYSNQIVEYSIDSRDVAEPHGAIDRLRTSLITLPNETDRSAHCVALVGTKKFLIVTQL</sequence>
<dbReference type="EMBL" id="JAWLKA010000032">
    <property type="protein sequence ID" value="MDV6286040.1"/>
    <property type="molecule type" value="Genomic_DNA"/>
</dbReference>
<reference evidence="1 2" key="1">
    <citation type="submission" date="2023-10" db="EMBL/GenBank/DDBJ databases">
        <title>Development of a sustainable strategy for remediation of hydrocarbon-contaminated territories based on the waste exchange concept.</title>
        <authorList>
            <person name="Krivoruchko A."/>
        </authorList>
    </citation>
    <scope>NUCLEOTIDE SEQUENCE [LARGE SCALE GENOMIC DNA]</scope>
    <source>
        <strain evidence="1 2">IEGM 60</strain>
    </source>
</reference>
<evidence type="ECO:0000313" key="2">
    <source>
        <dbReference type="Proteomes" id="UP001185737"/>
    </source>
</evidence>
<protein>
    <submittedName>
        <fullName evidence="1">Uncharacterized protein</fullName>
    </submittedName>
</protein>
<proteinExistence type="predicted"/>
<organism evidence="1 2">
    <name type="scientific">Rhodococcus jostii</name>
    <dbReference type="NCBI Taxonomy" id="132919"/>
    <lineage>
        <taxon>Bacteria</taxon>
        <taxon>Bacillati</taxon>
        <taxon>Actinomycetota</taxon>
        <taxon>Actinomycetes</taxon>
        <taxon>Mycobacteriales</taxon>
        <taxon>Nocardiaceae</taxon>
        <taxon>Rhodococcus</taxon>
    </lineage>
</organism>
<keyword evidence="2" id="KW-1185">Reference proteome</keyword>
<gene>
    <name evidence="1" type="ORF">R3Q59_36775</name>
</gene>
<dbReference type="RefSeq" id="WP_317571304.1">
    <property type="nucleotide sequence ID" value="NZ_JAWLKA010000032.1"/>
</dbReference>
<comment type="caution">
    <text evidence="1">The sequence shown here is derived from an EMBL/GenBank/DDBJ whole genome shotgun (WGS) entry which is preliminary data.</text>
</comment>
<name>A0ABU4CR36_RHOJO</name>
<evidence type="ECO:0000313" key="1">
    <source>
        <dbReference type="EMBL" id="MDV6286040.1"/>
    </source>
</evidence>
<accession>A0ABU4CR36</accession>
<dbReference type="Proteomes" id="UP001185737">
    <property type="component" value="Unassembled WGS sequence"/>
</dbReference>